<comment type="catalytic activity">
    <reaction evidence="1 14 17">
        <text>(2R)-3-phosphoglycerate + ATP = (2R)-3-phospho-glyceroyl phosphate + ADP</text>
        <dbReference type="Rhea" id="RHEA:14801"/>
        <dbReference type="ChEBI" id="CHEBI:30616"/>
        <dbReference type="ChEBI" id="CHEBI:57604"/>
        <dbReference type="ChEBI" id="CHEBI:58272"/>
        <dbReference type="ChEBI" id="CHEBI:456216"/>
        <dbReference type="EC" id="2.7.2.3"/>
    </reaction>
</comment>
<dbReference type="HAMAP" id="MF_00145">
    <property type="entry name" value="Phosphoglyc_kinase"/>
    <property type="match status" value="1"/>
</dbReference>
<dbReference type="PANTHER" id="PTHR11406">
    <property type="entry name" value="PHOSPHOGLYCERATE KINASE"/>
    <property type="match status" value="1"/>
</dbReference>
<comment type="caution">
    <text evidence="14">Lacks conserved residue(s) required for the propagation of feature annotation.</text>
</comment>
<dbReference type="GO" id="GO:0004618">
    <property type="term" value="F:phosphoglycerate kinase activity"/>
    <property type="evidence" value="ECO:0007669"/>
    <property type="project" value="UniProtKB-UniRule"/>
</dbReference>
<dbReference type="GO" id="GO:0006094">
    <property type="term" value="P:gluconeogenesis"/>
    <property type="evidence" value="ECO:0007669"/>
    <property type="project" value="TreeGrafter"/>
</dbReference>
<comment type="pathway">
    <text evidence="3 14">Carbohydrate degradation; glycolysis; pyruvate from D-glyceraldehyde 3-phosphate: step 2/5.</text>
</comment>
<dbReference type="PROSITE" id="PS00111">
    <property type="entry name" value="PGLYCERATE_KINASE"/>
    <property type="match status" value="1"/>
</dbReference>
<keyword evidence="12 14" id="KW-0067">ATP-binding</keyword>
<dbReference type="Gene3D" id="3.40.50.1260">
    <property type="entry name" value="Phosphoglycerate kinase, N-terminal domain"/>
    <property type="match status" value="2"/>
</dbReference>
<dbReference type="PANTHER" id="PTHR11406:SF23">
    <property type="entry name" value="PHOSPHOGLYCERATE KINASE 1, CHLOROPLASTIC-RELATED"/>
    <property type="match status" value="1"/>
</dbReference>
<feature type="binding site" evidence="14">
    <location>
        <position position="117"/>
    </location>
    <ligand>
        <name>substrate</name>
    </ligand>
</feature>
<evidence type="ECO:0000256" key="1">
    <source>
        <dbReference type="ARBA" id="ARBA00000642"/>
    </source>
</evidence>
<feature type="binding site" evidence="14 16">
    <location>
        <position position="323"/>
    </location>
    <ligand>
        <name>ATP</name>
        <dbReference type="ChEBI" id="CHEBI:30616"/>
    </ligand>
</feature>
<evidence type="ECO:0000256" key="5">
    <source>
        <dbReference type="ARBA" id="ARBA00011245"/>
    </source>
</evidence>
<evidence type="ECO:0000313" key="18">
    <source>
        <dbReference type="EMBL" id="QTL97064.1"/>
    </source>
</evidence>
<feature type="binding site" evidence="14 15">
    <location>
        <begin position="58"/>
        <end position="61"/>
    </location>
    <ligand>
        <name>substrate</name>
    </ligand>
</feature>
<dbReference type="FunFam" id="3.40.50.1260:FF:000007">
    <property type="entry name" value="Phosphoglycerate kinase"/>
    <property type="match status" value="1"/>
</dbReference>
<dbReference type="EMBL" id="CP046640">
    <property type="protein sequence ID" value="QTL97064.1"/>
    <property type="molecule type" value="Genomic_DNA"/>
</dbReference>
<dbReference type="CDD" id="cd00318">
    <property type="entry name" value="Phosphoglycerate_kinase"/>
    <property type="match status" value="1"/>
</dbReference>
<dbReference type="GO" id="GO:0005829">
    <property type="term" value="C:cytosol"/>
    <property type="evidence" value="ECO:0007669"/>
    <property type="project" value="TreeGrafter"/>
</dbReference>
<feature type="binding site" evidence="15">
    <location>
        <position position="35"/>
    </location>
    <ligand>
        <name>(2R)-3-phosphoglycerate</name>
        <dbReference type="ChEBI" id="CHEBI:58272"/>
    </ligand>
</feature>
<feature type="binding site" evidence="14 16">
    <location>
        <begin position="349"/>
        <end position="352"/>
    </location>
    <ligand>
        <name>ATP</name>
        <dbReference type="ChEBI" id="CHEBI:30616"/>
    </ligand>
</feature>
<evidence type="ECO:0000256" key="7">
    <source>
        <dbReference type="ARBA" id="ARBA00016471"/>
    </source>
</evidence>
<name>A0A8A7KFX6_9FIRM</name>
<proteinExistence type="inferred from homology"/>
<feature type="binding site" evidence="14 16">
    <location>
        <position position="200"/>
    </location>
    <ligand>
        <name>ATP</name>
        <dbReference type="ChEBI" id="CHEBI:30616"/>
    </ligand>
</feature>
<evidence type="ECO:0000256" key="15">
    <source>
        <dbReference type="PIRSR" id="PIRSR000724-1"/>
    </source>
</evidence>
<keyword evidence="10 14" id="KW-0547">Nucleotide-binding</keyword>
<dbReference type="PRINTS" id="PR00477">
    <property type="entry name" value="PHGLYCKINASE"/>
</dbReference>
<evidence type="ECO:0000256" key="13">
    <source>
        <dbReference type="ARBA" id="ARBA00023152"/>
    </source>
</evidence>
<keyword evidence="13 14" id="KW-0324">Glycolysis</keyword>
<feature type="binding site" evidence="15">
    <location>
        <position position="117"/>
    </location>
    <ligand>
        <name>(2R)-3-phosphoglycerate</name>
        <dbReference type="ChEBI" id="CHEBI:58272"/>
    </ligand>
</feature>
<evidence type="ECO:0000256" key="9">
    <source>
        <dbReference type="ARBA" id="ARBA00022679"/>
    </source>
</evidence>
<gene>
    <name evidence="14 18" type="primary">pgk</name>
    <name evidence="18" type="ORF">GM661_03260</name>
</gene>
<evidence type="ECO:0000256" key="16">
    <source>
        <dbReference type="PIRSR" id="PIRSR000724-2"/>
    </source>
</evidence>
<evidence type="ECO:0000256" key="17">
    <source>
        <dbReference type="RuleBase" id="RU000532"/>
    </source>
</evidence>
<dbReference type="SUPFAM" id="SSF53748">
    <property type="entry name" value="Phosphoglycerate kinase"/>
    <property type="match status" value="1"/>
</dbReference>
<dbReference type="PIRSF" id="PIRSF000724">
    <property type="entry name" value="Pgk"/>
    <property type="match status" value="1"/>
</dbReference>
<dbReference type="GO" id="GO:0006096">
    <property type="term" value="P:glycolytic process"/>
    <property type="evidence" value="ECO:0007669"/>
    <property type="project" value="UniProtKB-UniRule"/>
</dbReference>
<organism evidence="18 19">
    <name type="scientific">Iocasia fonsfrigidae</name>
    <dbReference type="NCBI Taxonomy" id="2682810"/>
    <lineage>
        <taxon>Bacteria</taxon>
        <taxon>Bacillati</taxon>
        <taxon>Bacillota</taxon>
        <taxon>Clostridia</taxon>
        <taxon>Halanaerobiales</taxon>
        <taxon>Halanaerobiaceae</taxon>
        <taxon>Iocasia</taxon>
    </lineage>
</organism>
<dbReference type="InterPro" id="IPR001576">
    <property type="entry name" value="Phosphoglycerate_kinase"/>
</dbReference>
<feature type="binding site" evidence="14">
    <location>
        <position position="150"/>
    </location>
    <ligand>
        <name>substrate</name>
    </ligand>
</feature>
<evidence type="ECO:0000256" key="11">
    <source>
        <dbReference type="ARBA" id="ARBA00022777"/>
    </source>
</evidence>
<feature type="binding site" evidence="14">
    <location>
        <position position="35"/>
    </location>
    <ligand>
        <name>substrate</name>
    </ligand>
</feature>
<evidence type="ECO:0000256" key="10">
    <source>
        <dbReference type="ARBA" id="ARBA00022741"/>
    </source>
</evidence>
<dbReference type="AlphaFoldDB" id="A0A8A7KFX6"/>
<protein>
    <recommendedName>
        <fullName evidence="7 14">Phosphoglycerate kinase</fullName>
        <ecNumber evidence="6 14">2.7.2.3</ecNumber>
    </recommendedName>
</protein>
<dbReference type="InterPro" id="IPR015824">
    <property type="entry name" value="Phosphoglycerate_kinase_N"/>
</dbReference>
<comment type="subcellular location">
    <subcellularLocation>
        <location evidence="2 14">Cytoplasm</location>
    </subcellularLocation>
</comment>
<dbReference type="GO" id="GO:0005524">
    <property type="term" value="F:ATP binding"/>
    <property type="evidence" value="ECO:0007669"/>
    <property type="project" value="UniProtKB-KW"/>
</dbReference>
<accession>A0A8A7KFX6</accession>
<dbReference type="InterPro" id="IPR036043">
    <property type="entry name" value="Phosphoglycerate_kinase_sf"/>
</dbReference>
<keyword evidence="19" id="KW-1185">Reference proteome</keyword>
<keyword evidence="11 14" id="KW-0418">Kinase</keyword>
<comment type="similarity">
    <text evidence="4 14 17">Belongs to the phosphoglycerate kinase family.</text>
</comment>
<dbReference type="UniPathway" id="UPA00109">
    <property type="reaction ID" value="UER00185"/>
</dbReference>
<sequence>MKKTLKDVNFKGKKTLVRVDFNVPLEDGKITDDTRIEAALPTIKYLIEEGARVILMSHLGRPKGKAVDSLRLDPVAKRLADILGQEVSKVDDCVGDEVKKAVETLQDGDVLLLENTRFHAEEKANDPEFAKELASFADIFVSDAFGAAHRAHASTVGVTEYIPSVAGFLMQRELNALDDVMQNPESPFVAIMGGAKVSDKIGVIRNLMKKVDYLLVGGGIANTFLRASGYETGKSLVEEDKLDLAKDLLKETEEKSVEIVLPIDVIVADKFDKNADSKVVAVDEIPADWQSLDSGGPETIAKYTEIIKNSRTVIWNGPLGVFEFDKFAKGTNAIAQALADSNAKTIIGGGDSAAAIKKAGLEDKMTHISTGGGASLMFFEGKPLPGVEALDDVE</sequence>
<evidence type="ECO:0000256" key="14">
    <source>
        <dbReference type="HAMAP-Rule" id="MF_00145"/>
    </source>
</evidence>
<feature type="binding site" evidence="14 15">
    <location>
        <begin position="20"/>
        <end position="22"/>
    </location>
    <ligand>
        <name>substrate</name>
    </ligand>
</feature>
<evidence type="ECO:0000256" key="12">
    <source>
        <dbReference type="ARBA" id="ARBA00022840"/>
    </source>
</evidence>
<keyword evidence="8 14" id="KW-0963">Cytoplasm</keyword>
<evidence type="ECO:0000256" key="8">
    <source>
        <dbReference type="ARBA" id="ARBA00022490"/>
    </source>
</evidence>
<comment type="subunit">
    <text evidence="5 14">Monomer.</text>
</comment>
<dbReference type="FunFam" id="3.40.50.1260:FF:000002">
    <property type="entry name" value="Phosphoglycerate kinase"/>
    <property type="match status" value="1"/>
</dbReference>
<evidence type="ECO:0000256" key="6">
    <source>
        <dbReference type="ARBA" id="ARBA00013061"/>
    </source>
</evidence>
<feature type="binding site" evidence="15">
    <location>
        <position position="150"/>
    </location>
    <ligand>
        <name>(2R)-3-phosphoglycerate</name>
        <dbReference type="ChEBI" id="CHEBI:58272"/>
    </ligand>
</feature>
<evidence type="ECO:0000256" key="4">
    <source>
        <dbReference type="ARBA" id="ARBA00008982"/>
    </source>
</evidence>
<dbReference type="EC" id="2.7.2.3" evidence="6 14"/>
<dbReference type="Pfam" id="PF00162">
    <property type="entry name" value="PGK"/>
    <property type="match status" value="1"/>
</dbReference>
<dbReference type="KEGG" id="ifn:GM661_03260"/>
<dbReference type="Proteomes" id="UP000665020">
    <property type="component" value="Chromosome"/>
</dbReference>
<reference evidence="18" key="1">
    <citation type="submission" date="2019-12" db="EMBL/GenBank/DDBJ databases">
        <authorList>
            <person name="zhang j."/>
            <person name="sun C.M."/>
        </authorList>
    </citation>
    <scope>NUCLEOTIDE SEQUENCE</scope>
    <source>
        <strain evidence="18">NS-1</strain>
    </source>
</reference>
<evidence type="ECO:0000313" key="19">
    <source>
        <dbReference type="Proteomes" id="UP000665020"/>
    </source>
</evidence>
<dbReference type="InterPro" id="IPR015911">
    <property type="entry name" value="Phosphoglycerate_kinase_CS"/>
</dbReference>
<dbReference type="GO" id="GO:0043531">
    <property type="term" value="F:ADP binding"/>
    <property type="evidence" value="ECO:0007669"/>
    <property type="project" value="TreeGrafter"/>
</dbReference>
<evidence type="ECO:0000256" key="3">
    <source>
        <dbReference type="ARBA" id="ARBA00004838"/>
    </source>
</evidence>
<keyword evidence="9 14" id="KW-0808">Transferase</keyword>
<evidence type="ECO:0000256" key="2">
    <source>
        <dbReference type="ARBA" id="ARBA00004496"/>
    </source>
</evidence>
<dbReference type="RefSeq" id="WP_407929611.1">
    <property type="nucleotide sequence ID" value="NZ_CP046640.1"/>
</dbReference>